<organism evidence="1 2">
    <name type="scientific">Arctium lappa</name>
    <name type="common">Greater burdock</name>
    <name type="synonym">Lappa major</name>
    <dbReference type="NCBI Taxonomy" id="4217"/>
    <lineage>
        <taxon>Eukaryota</taxon>
        <taxon>Viridiplantae</taxon>
        <taxon>Streptophyta</taxon>
        <taxon>Embryophyta</taxon>
        <taxon>Tracheophyta</taxon>
        <taxon>Spermatophyta</taxon>
        <taxon>Magnoliopsida</taxon>
        <taxon>eudicotyledons</taxon>
        <taxon>Gunneridae</taxon>
        <taxon>Pentapetalae</taxon>
        <taxon>asterids</taxon>
        <taxon>campanulids</taxon>
        <taxon>Asterales</taxon>
        <taxon>Asteraceae</taxon>
        <taxon>Carduoideae</taxon>
        <taxon>Cardueae</taxon>
        <taxon>Arctiinae</taxon>
        <taxon>Arctium</taxon>
    </lineage>
</organism>
<reference evidence="2" key="1">
    <citation type="journal article" date="2022" name="Mol. Ecol. Resour.">
        <title>The genomes of chicory, endive, great burdock and yacon provide insights into Asteraceae palaeo-polyploidization history and plant inulin production.</title>
        <authorList>
            <person name="Fan W."/>
            <person name="Wang S."/>
            <person name="Wang H."/>
            <person name="Wang A."/>
            <person name="Jiang F."/>
            <person name="Liu H."/>
            <person name="Zhao H."/>
            <person name="Xu D."/>
            <person name="Zhang Y."/>
        </authorList>
    </citation>
    <scope>NUCLEOTIDE SEQUENCE [LARGE SCALE GENOMIC DNA]</scope>
    <source>
        <strain evidence="2">cv. Niubang</strain>
    </source>
</reference>
<dbReference type="EMBL" id="CM042052">
    <property type="protein sequence ID" value="KAI3718653.1"/>
    <property type="molecule type" value="Genomic_DNA"/>
</dbReference>
<evidence type="ECO:0000313" key="1">
    <source>
        <dbReference type="EMBL" id="KAI3718653.1"/>
    </source>
</evidence>
<keyword evidence="2" id="KW-1185">Reference proteome</keyword>
<proteinExistence type="predicted"/>
<evidence type="ECO:0000313" key="2">
    <source>
        <dbReference type="Proteomes" id="UP001055879"/>
    </source>
</evidence>
<gene>
    <name evidence="1" type="ORF">L6452_19532</name>
</gene>
<accession>A0ACB9BAN5</accession>
<reference evidence="1 2" key="2">
    <citation type="journal article" date="2022" name="Mol. Ecol. Resour.">
        <title>The genomes of chicory, endive, great burdock and yacon provide insights into Asteraceae paleo-polyploidization history and plant inulin production.</title>
        <authorList>
            <person name="Fan W."/>
            <person name="Wang S."/>
            <person name="Wang H."/>
            <person name="Wang A."/>
            <person name="Jiang F."/>
            <person name="Liu H."/>
            <person name="Zhao H."/>
            <person name="Xu D."/>
            <person name="Zhang Y."/>
        </authorList>
    </citation>
    <scope>NUCLEOTIDE SEQUENCE [LARGE SCALE GENOMIC DNA]</scope>
    <source>
        <strain evidence="2">cv. Niubang</strain>
    </source>
</reference>
<name>A0ACB9BAN5_ARCLA</name>
<protein>
    <submittedName>
        <fullName evidence="1">Uncharacterized protein</fullName>
    </submittedName>
</protein>
<dbReference type="Proteomes" id="UP001055879">
    <property type="component" value="Linkage Group LG06"/>
</dbReference>
<comment type="caution">
    <text evidence="1">The sequence shown here is derived from an EMBL/GenBank/DDBJ whole genome shotgun (WGS) entry which is preliminary data.</text>
</comment>
<sequence length="108" mass="11825">MVGTQRKIVRSELFKRFISGVVDGCHKCPLMISDDVTDLGKRAAQKREEKDLRQVSLSTLLLDGVELSSLSRLSKFTRPPIRPSLPLNKGKISHTTGVGAAGHSSVRI</sequence>